<evidence type="ECO:0000313" key="2">
    <source>
        <dbReference type="EMBL" id="CDW76367.1"/>
    </source>
</evidence>
<name>A0A078A3J0_STYLE</name>
<evidence type="ECO:0000313" key="3">
    <source>
        <dbReference type="Proteomes" id="UP000039865"/>
    </source>
</evidence>
<dbReference type="OrthoDB" id="10678168at2759"/>
<dbReference type="AlphaFoldDB" id="A0A078A3J0"/>
<dbReference type="InParanoid" id="A0A078A3J0"/>
<feature type="transmembrane region" description="Helical" evidence="1">
    <location>
        <begin position="12"/>
        <end position="33"/>
    </location>
</feature>
<keyword evidence="1" id="KW-1133">Transmembrane helix</keyword>
<protein>
    <submittedName>
        <fullName evidence="2">Uncharacterized protein</fullName>
    </submittedName>
</protein>
<accession>A0A078A3J0</accession>
<proteinExistence type="predicted"/>
<keyword evidence="1" id="KW-0812">Transmembrane</keyword>
<reference evidence="2 3" key="1">
    <citation type="submission" date="2014-06" db="EMBL/GenBank/DDBJ databases">
        <authorList>
            <person name="Swart Estienne"/>
        </authorList>
    </citation>
    <scope>NUCLEOTIDE SEQUENCE [LARGE SCALE GENOMIC DNA]</scope>
    <source>
        <strain evidence="2 3">130c</strain>
    </source>
</reference>
<gene>
    <name evidence="2" type="primary">Contig2476.g2660</name>
    <name evidence="2" type="ORF">STYLEM_5367</name>
</gene>
<dbReference type="Proteomes" id="UP000039865">
    <property type="component" value="Unassembled WGS sequence"/>
</dbReference>
<keyword evidence="3" id="KW-1185">Reference proteome</keyword>
<evidence type="ECO:0000256" key="1">
    <source>
        <dbReference type="SAM" id="Phobius"/>
    </source>
</evidence>
<sequence length="100" mass="11778">MILVKPFKEKKLLYLEAFNEACILCISYSLFLFTDYLPDDPDFQYQIGNLAKNANLEIVRTLMYFHGKKKDQKVEFKEIKYLIQQGALKRLITLVLLGIR</sequence>
<organism evidence="2 3">
    <name type="scientific">Stylonychia lemnae</name>
    <name type="common">Ciliate</name>
    <dbReference type="NCBI Taxonomy" id="5949"/>
    <lineage>
        <taxon>Eukaryota</taxon>
        <taxon>Sar</taxon>
        <taxon>Alveolata</taxon>
        <taxon>Ciliophora</taxon>
        <taxon>Intramacronucleata</taxon>
        <taxon>Spirotrichea</taxon>
        <taxon>Stichotrichia</taxon>
        <taxon>Sporadotrichida</taxon>
        <taxon>Oxytrichidae</taxon>
        <taxon>Stylonychinae</taxon>
        <taxon>Stylonychia</taxon>
    </lineage>
</organism>
<dbReference type="EMBL" id="CCKQ01005210">
    <property type="protein sequence ID" value="CDW76367.1"/>
    <property type="molecule type" value="Genomic_DNA"/>
</dbReference>
<keyword evidence="1" id="KW-0472">Membrane</keyword>